<accession>A0AAD3TTD3</accession>
<dbReference type="InterPro" id="IPR051164">
    <property type="entry name" value="NmrA-like_oxidored"/>
</dbReference>
<keyword evidence="2" id="KW-0521">NADP</keyword>
<dbReference type="InterPro" id="IPR008030">
    <property type="entry name" value="NmrA-like"/>
</dbReference>
<dbReference type="PANTHER" id="PTHR42748:SF7">
    <property type="entry name" value="NMRA LIKE REDOX SENSOR 1-RELATED"/>
    <property type="match status" value="1"/>
</dbReference>
<sequence length="310" mass="34311">MSKNVIVFGGTGHQGSAFVNALAAYNSATAAPVYKIHVLVRNPETPAAERLARLNGVKIVYLPHYMDSADEAFSKAGLEVGDVHGCFLVCGYMDADKEVARCVRVVMSAAAHGVKHFVFASAMFDDSKEIGEDGMDPKRDIERVIKETNMTWTMLRSADFMDNWVPTDGTVGRIWRTLLLNKVFQNHPDRALPMVSTRDVGRMGALAMASGDKYIGKAIPLVGDMLTIADIKATYKDVMGTDIVASWSITTSLALWSDPNTALLAKFYDSEDAFSYINVQETKEYLPDVENFRNYLERYKREQTIAKALA</sequence>
<evidence type="ECO:0000313" key="4">
    <source>
        <dbReference type="EMBL" id="GMK56550.1"/>
    </source>
</evidence>
<name>A0AAD3TTD3_9TREE</name>
<evidence type="ECO:0000259" key="3">
    <source>
        <dbReference type="Pfam" id="PF05368"/>
    </source>
</evidence>
<reference evidence="4" key="1">
    <citation type="journal article" date="2023" name="BMC Genomics">
        <title>Chromosome-level genome assemblies of Cutaneotrichosporon spp. (Trichosporonales, Basidiomycota) reveal imbalanced evolution between nucleotide sequences and chromosome synteny.</title>
        <authorList>
            <person name="Kobayashi Y."/>
            <person name="Kayamori A."/>
            <person name="Aoki K."/>
            <person name="Shiwa Y."/>
            <person name="Matsutani M."/>
            <person name="Fujita N."/>
            <person name="Sugita T."/>
            <person name="Iwasaki W."/>
            <person name="Tanaka N."/>
            <person name="Takashima M."/>
        </authorList>
    </citation>
    <scope>NUCLEOTIDE SEQUENCE</scope>
    <source>
        <strain evidence="4">HIS016</strain>
    </source>
</reference>
<protein>
    <recommendedName>
        <fullName evidence="3">NmrA-like domain-containing protein</fullName>
    </recommendedName>
</protein>
<dbReference type="PANTHER" id="PTHR42748">
    <property type="entry name" value="NITROGEN METABOLITE REPRESSION PROTEIN NMRA FAMILY MEMBER"/>
    <property type="match status" value="1"/>
</dbReference>
<organism evidence="4 5">
    <name type="scientific">Cutaneotrichosporon spelunceum</name>
    <dbReference type="NCBI Taxonomy" id="1672016"/>
    <lineage>
        <taxon>Eukaryota</taxon>
        <taxon>Fungi</taxon>
        <taxon>Dikarya</taxon>
        <taxon>Basidiomycota</taxon>
        <taxon>Agaricomycotina</taxon>
        <taxon>Tremellomycetes</taxon>
        <taxon>Trichosporonales</taxon>
        <taxon>Trichosporonaceae</taxon>
        <taxon>Cutaneotrichosporon</taxon>
    </lineage>
</organism>
<feature type="domain" description="NmrA-like" evidence="3">
    <location>
        <begin position="1"/>
        <end position="242"/>
    </location>
</feature>
<dbReference type="GO" id="GO:0005634">
    <property type="term" value="C:nucleus"/>
    <property type="evidence" value="ECO:0007669"/>
    <property type="project" value="TreeGrafter"/>
</dbReference>
<evidence type="ECO:0000256" key="1">
    <source>
        <dbReference type="ARBA" id="ARBA00006328"/>
    </source>
</evidence>
<evidence type="ECO:0000256" key="2">
    <source>
        <dbReference type="ARBA" id="ARBA00022857"/>
    </source>
</evidence>
<comment type="similarity">
    <text evidence="1">Belongs to the NmrA-type oxidoreductase family.</text>
</comment>
<comment type="caution">
    <text evidence="4">The sequence shown here is derived from an EMBL/GenBank/DDBJ whole genome shotgun (WGS) entry which is preliminary data.</text>
</comment>
<gene>
    <name evidence="4" type="ORF">CspeluHIS016_0303900</name>
</gene>
<dbReference type="SUPFAM" id="SSF51735">
    <property type="entry name" value="NAD(P)-binding Rossmann-fold domains"/>
    <property type="match status" value="1"/>
</dbReference>
<dbReference type="Pfam" id="PF05368">
    <property type="entry name" value="NmrA"/>
    <property type="match status" value="1"/>
</dbReference>
<dbReference type="EMBL" id="BTCM01000003">
    <property type="protein sequence ID" value="GMK56550.1"/>
    <property type="molecule type" value="Genomic_DNA"/>
</dbReference>
<dbReference type="InterPro" id="IPR036291">
    <property type="entry name" value="NAD(P)-bd_dom_sf"/>
</dbReference>
<dbReference type="Gene3D" id="3.40.50.720">
    <property type="entry name" value="NAD(P)-binding Rossmann-like Domain"/>
    <property type="match status" value="1"/>
</dbReference>
<keyword evidence="5" id="KW-1185">Reference proteome</keyword>
<dbReference type="AlphaFoldDB" id="A0AAD3TTD3"/>
<reference evidence="4" key="2">
    <citation type="submission" date="2023-06" db="EMBL/GenBank/DDBJ databases">
        <authorList>
            <person name="Kobayashi Y."/>
            <person name="Kayamori A."/>
            <person name="Aoki K."/>
            <person name="Shiwa Y."/>
            <person name="Fujita N."/>
            <person name="Sugita T."/>
            <person name="Iwasaki W."/>
            <person name="Tanaka N."/>
            <person name="Takashima M."/>
        </authorList>
    </citation>
    <scope>NUCLEOTIDE SEQUENCE</scope>
    <source>
        <strain evidence="4">HIS016</strain>
    </source>
</reference>
<evidence type="ECO:0000313" key="5">
    <source>
        <dbReference type="Proteomes" id="UP001222932"/>
    </source>
</evidence>
<dbReference type="Gene3D" id="3.90.25.10">
    <property type="entry name" value="UDP-galactose 4-epimerase, domain 1"/>
    <property type="match status" value="1"/>
</dbReference>
<dbReference type="Proteomes" id="UP001222932">
    <property type="component" value="Unassembled WGS sequence"/>
</dbReference>
<proteinExistence type="inferred from homology"/>